<protein>
    <submittedName>
        <fullName evidence="1">Uncharacterized protein</fullName>
    </submittedName>
</protein>
<proteinExistence type="predicted"/>
<accession>A0ABR6IW39</accession>
<dbReference type="EMBL" id="JACIFX010000010">
    <property type="protein sequence ID" value="MBB4232132.1"/>
    <property type="molecule type" value="Genomic_DNA"/>
</dbReference>
<keyword evidence="2" id="KW-1185">Reference proteome</keyword>
<name>A0ABR6IW39_9HYPH</name>
<evidence type="ECO:0000313" key="2">
    <source>
        <dbReference type="Proteomes" id="UP000551353"/>
    </source>
</evidence>
<dbReference type="Proteomes" id="UP000551353">
    <property type="component" value="Unassembled WGS sequence"/>
</dbReference>
<comment type="caution">
    <text evidence="1">The sequence shown here is derived from an EMBL/GenBank/DDBJ whole genome shotgun (WGS) entry which is preliminary data.</text>
</comment>
<organism evidence="1 2">
    <name type="scientific">Rhizobium mongolense</name>
    <dbReference type="NCBI Taxonomy" id="57676"/>
    <lineage>
        <taxon>Bacteria</taxon>
        <taxon>Pseudomonadati</taxon>
        <taxon>Pseudomonadota</taxon>
        <taxon>Alphaproteobacteria</taxon>
        <taxon>Hyphomicrobiales</taxon>
        <taxon>Rhizobiaceae</taxon>
        <taxon>Rhizobium/Agrobacterium group</taxon>
        <taxon>Rhizobium</taxon>
    </lineage>
</organism>
<reference evidence="1 2" key="1">
    <citation type="submission" date="2020-08" db="EMBL/GenBank/DDBJ databases">
        <title>Genomic Encyclopedia of Type Strains, Phase IV (KMG-V): Genome sequencing to study the core and pangenomes of soil and plant-associated prokaryotes.</title>
        <authorList>
            <person name="Whitman W."/>
        </authorList>
    </citation>
    <scope>NUCLEOTIDE SEQUENCE [LARGE SCALE GENOMIC DNA]</scope>
    <source>
        <strain evidence="1 2">SEMIA 4087</strain>
    </source>
</reference>
<sequence>MDENAEWPSKLFGKRQYGNAVSDTERMVGDDDKRLIRG</sequence>
<gene>
    <name evidence="1" type="ORF">GGD56_006025</name>
</gene>
<evidence type="ECO:0000313" key="1">
    <source>
        <dbReference type="EMBL" id="MBB4232132.1"/>
    </source>
</evidence>